<reference evidence="1 7" key="1">
    <citation type="journal article" date="2014" name="J. Bacteriol.">
        <title>Role of an Archaeal PitA Transporter in the Copper and Arsenic Resistance of Metallosphaera sedula, an Extreme Thermoacidophile.</title>
        <authorList>
            <person name="McCarthy S."/>
            <person name="Ai C."/>
            <person name="Wheaton G."/>
            <person name="Tevatia R."/>
            <person name="Eckrich V."/>
            <person name="Kelly R."/>
            <person name="Blum P."/>
        </authorList>
    </citation>
    <scope>NUCLEOTIDE SEQUENCE [LARGE SCALE GENOMIC DNA]</scope>
    <source>
        <strain evidence="1 7">CuR1</strain>
    </source>
</reference>
<evidence type="ECO:0000313" key="4">
    <source>
        <dbReference type="EMBL" id="AKV78771.1"/>
    </source>
</evidence>
<evidence type="ECO:0000313" key="8">
    <source>
        <dbReference type="Proteomes" id="UP000056255"/>
    </source>
</evidence>
<dbReference type="Proteomes" id="UP000062475">
    <property type="component" value="Chromosome"/>
</dbReference>
<evidence type="ECO:0000313" key="11">
    <source>
        <dbReference type="Proteomes" id="UP000062475"/>
    </source>
</evidence>
<dbReference type="EMBL" id="CP008822">
    <property type="protein sequence ID" value="AIM27405.1"/>
    <property type="molecule type" value="Genomic_DNA"/>
</dbReference>
<evidence type="ECO:0000313" key="7">
    <source>
        <dbReference type="Proteomes" id="UP000029084"/>
    </source>
</evidence>
<dbReference type="Proteomes" id="UP000062398">
    <property type="component" value="Chromosome"/>
</dbReference>
<reference evidence="6 8" key="3">
    <citation type="submission" date="2015-07" db="EMBL/GenBank/DDBJ databases">
        <title>Physiological, transcriptional responses and genome re-sequencing of acid resistant extremely thermoacidophilic Metallosphaera sedula SARC-M1.</title>
        <authorList>
            <person name="Ai C."/>
            <person name="McCarthy S."/>
            <person name="Eckrich V."/>
            <person name="Rudrappa D."/>
            <person name="Qiu G."/>
            <person name="Blum P."/>
        </authorList>
    </citation>
    <scope>NUCLEOTIDE SEQUENCE [LARGE SCALE GENOMIC DNA]</scope>
    <source>
        <strain evidence="6 8">SARC-M1</strain>
    </source>
</reference>
<proteinExistence type="predicted"/>
<evidence type="ECO:0000313" key="2">
    <source>
        <dbReference type="EMBL" id="AKV74280.1"/>
    </source>
</evidence>
<dbReference type="Proteomes" id="UP000068832">
    <property type="component" value="Chromosome"/>
</dbReference>
<evidence type="ECO:0000313" key="6">
    <source>
        <dbReference type="EMBL" id="AKV83257.1"/>
    </source>
</evidence>
<name>A0A088E7U2_9CREN</name>
<dbReference type="RefSeq" id="WP_012021207.1">
    <property type="nucleotide sequence ID" value="NZ_AP019770.1"/>
</dbReference>
<dbReference type="EMBL" id="CP012173">
    <property type="protein sequence ID" value="AKV76519.1"/>
    <property type="molecule type" value="Genomic_DNA"/>
</dbReference>
<reference evidence="9 10" key="2">
    <citation type="journal article" date="2015" name="Genome Announc.">
        <title>Complete Genome Sequences of Evolved Arsenate-Resistant Metallosphaera sedula Strains.</title>
        <authorList>
            <person name="Ai C."/>
            <person name="McCarthy S."/>
            <person name="Schackwitz W."/>
            <person name="Martin J."/>
            <person name="Lipzen A."/>
            <person name="Blum P."/>
        </authorList>
    </citation>
    <scope>NUCLEOTIDE SEQUENCE [LARGE SCALE GENOMIC DNA]</scope>
    <source>
        <strain evidence="4 10">ARS120-1</strain>
        <strain evidence="5 9">ARS120-2</strain>
        <strain evidence="2 12">ARS50-1</strain>
        <strain evidence="3 11">ARS50-2</strain>
    </source>
</reference>
<evidence type="ECO:0000313" key="3">
    <source>
        <dbReference type="EMBL" id="AKV76519.1"/>
    </source>
</evidence>
<evidence type="ECO:0000313" key="9">
    <source>
        <dbReference type="Proteomes" id="UP000061362"/>
    </source>
</evidence>
<protein>
    <submittedName>
        <fullName evidence="1">Uncharacterized protein</fullName>
    </submittedName>
</protein>
<dbReference type="Proteomes" id="UP000056255">
    <property type="component" value="Chromosome"/>
</dbReference>
<dbReference type="AlphaFoldDB" id="A0A088E7U2"/>
<evidence type="ECO:0000313" key="12">
    <source>
        <dbReference type="Proteomes" id="UP000068832"/>
    </source>
</evidence>
<dbReference type="EMBL" id="CP012174">
    <property type="protein sequence ID" value="AKV78771.1"/>
    <property type="molecule type" value="Genomic_DNA"/>
</dbReference>
<gene>
    <name evidence="1" type="ORF">HA72_1260</name>
    <name evidence="2" type="ORF">MsedA_1279</name>
    <name evidence="3" type="ORF">MsedB_1281</name>
    <name evidence="4" type="ORF">MsedC_1279</name>
    <name evidence="5" type="ORF">MsedD_1280</name>
    <name evidence="6" type="ORF">MsedE_1283</name>
</gene>
<evidence type="ECO:0000313" key="5">
    <source>
        <dbReference type="EMBL" id="AKV81016.1"/>
    </source>
</evidence>
<sequence length="141" mass="15176" precursor="true">MIGKIALTMFMIAVASFLVLSSWMPGFGVSNRGVFEIGPTMAYGSISYEGNQTYDLSLNDVYLVSYTNQIQVVIICPHASIVSVKTDGSYTLQNGELVIQYFNQIPCAEVTLNSTSVPTPTVSMQMFIAQGSLGLVGVDLS</sequence>
<dbReference type="Proteomes" id="UP000029084">
    <property type="component" value="Chromosome"/>
</dbReference>
<dbReference type="EMBL" id="CP012176">
    <property type="protein sequence ID" value="AKV83257.1"/>
    <property type="molecule type" value="Genomic_DNA"/>
</dbReference>
<dbReference type="GeneID" id="91755757"/>
<dbReference type="EMBL" id="CP012175">
    <property type="protein sequence ID" value="AKV81016.1"/>
    <property type="molecule type" value="Genomic_DNA"/>
</dbReference>
<dbReference type="Proteomes" id="UP000061362">
    <property type="component" value="Chromosome"/>
</dbReference>
<evidence type="ECO:0000313" key="10">
    <source>
        <dbReference type="Proteomes" id="UP000062398"/>
    </source>
</evidence>
<dbReference type="PATRIC" id="fig|43687.5.peg.1373"/>
<dbReference type="EMBL" id="CP012172">
    <property type="protein sequence ID" value="AKV74280.1"/>
    <property type="molecule type" value="Genomic_DNA"/>
</dbReference>
<accession>A0A088E7U2</accession>
<dbReference type="OrthoDB" id="380052at2157"/>
<organism evidence="1 7">
    <name type="scientific">Metallosphaera sedula</name>
    <dbReference type="NCBI Taxonomy" id="43687"/>
    <lineage>
        <taxon>Archaea</taxon>
        <taxon>Thermoproteota</taxon>
        <taxon>Thermoprotei</taxon>
        <taxon>Sulfolobales</taxon>
        <taxon>Sulfolobaceae</taxon>
        <taxon>Metallosphaera</taxon>
    </lineage>
</organism>
<evidence type="ECO:0000313" key="1">
    <source>
        <dbReference type="EMBL" id="AIM27405.1"/>
    </source>
</evidence>